<protein>
    <recommendedName>
        <fullName evidence="4">Transmembrane protein</fullName>
    </recommendedName>
</protein>
<accession>A0A9P7RUT7</accession>
<dbReference type="GeneID" id="66080511"/>
<dbReference type="EMBL" id="CM032187">
    <property type="protein sequence ID" value="KAG7089785.1"/>
    <property type="molecule type" value="Genomic_DNA"/>
</dbReference>
<feature type="transmembrane region" description="Helical" evidence="1">
    <location>
        <begin position="120"/>
        <end position="142"/>
    </location>
</feature>
<evidence type="ECO:0008006" key="4">
    <source>
        <dbReference type="Google" id="ProtNLM"/>
    </source>
</evidence>
<gene>
    <name evidence="2" type="ORF">E1B28_011436</name>
</gene>
<dbReference type="Proteomes" id="UP001049176">
    <property type="component" value="Chromosome 7"/>
</dbReference>
<reference evidence="2" key="1">
    <citation type="journal article" date="2021" name="Genome Biol. Evol.">
        <title>The assembled and annotated genome of the fairy-ring fungus Marasmius oreades.</title>
        <authorList>
            <person name="Hiltunen M."/>
            <person name="Ament-Velasquez S.L."/>
            <person name="Johannesson H."/>
        </authorList>
    </citation>
    <scope>NUCLEOTIDE SEQUENCE</scope>
    <source>
        <strain evidence="2">03SP1</strain>
    </source>
</reference>
<dbReference type="OrthoDB" id="3006091at2759"/>
<proteinExistence type="predicted"/>
<keyword evidence="1" id="KW-0812">Transmembrane</keyword>
<dbReference type="KEGG" id="more:E1B28_011436"/>
<keyword evidence="3" id="KW-1185">Reference proteome</keyword>
<keyword evidence="1" id="KW-0472">Membrane</keyword>
<dbReference type="AlphaFoldDB" id="A0A9P7RUT7"/>
<keyword evidence="1" id="KW-1133">Transmembrane helix</keyword>
<sequence length="186" mass="19891">MSSTKTVTTQQPAFKTNTMVPYHDFHTHSGNEKTCCSQTSVTGAGHYEANTSCHRRCHKDRLRRSLMYLVAILLGIAVLLSLSCFFDVSDVISFGTEGLAKRATGTGASNGNNSFVNRKLYLIVIFVGLLLVVIMGICLAAWCCKGSFENPLCCPCYLCACCGGLACLECIGCGLCCEGASELSDG</sequence>
<name>A0A9P7RUT7_9AGAR</name>
<evidence type="ECO:0000256" key="1">
    <source>
        <dbReference type="SAM" id="Phobius"/>
    </source>
</evidence>
<evidence type="ECO:0000313" key="2">
    <source>
        <dbReference type="EMBL" id="KAG7089785.1"/>
    </source>
</evidence>
<feature type="transmembrane region" description="Helical" evidence="1">
    <location>
        <begin position="66"/>
        <end position="88"/>
    </location>
</feature>
<comment type="caution">
    <text evidence="2">The sequence shown here is derived from an EMBL/GenBank/DDBJ whole genome shotgun (WGS) entry which is preliminary data.</text>
</comment>
<dbReference type="RefSeq" id="XP_043006255.1">
    <property type="nucleotide sequence ID" value="XM_043156468.1"/>
</dbReference>
<organism evidence="2 3">
    <name type="scientific">Marasmius oreades</name>
    <name type="common">fairy-ring Marasmius</name>
    <dbReference type="NCBI Taxonomy" id="181124"/>
    <lineage>
        <taxon>Eukaryota</taxon>
        <taxon>Fungi</taxon>
        <taxon>Dikarya</taxon>
        <taxon>Basidiomycota</taxon>
        <taxon>Agaricomycotina</taxon>
        <taxon>Agaricomycetes</taxon>
        <taxon>Agaricomycetidae</taxon>
        <taxon>Agaricales</taxon>
        <taxon>Marasmiineae</taxon>
        <taxon>Marasmiaceae</taxon>
        <taxon>Marasmius</taxon>
    </lineage>
</organism>
<evidence type="ECO:0000313" key="3">
    <source>
        <dbReference type="Proteomes" id="UP001049176"/>
    </source>
</evidence>